<feature type="region of interest" description="Disordered" evidence="1">
    <location>
        <begin position="1"/>
        <end position="26"/>
    </location>
</feature>
<organism evidence="2 3">
    <name type="scientific">Roseibium suaedae</name>
    <dbReference type="NCBI Taxonomy" id="735517"/>
    <lineage>
        <taxon>Bacteria</taxon>
        <taxon>Pseudomonadati</taxon>
        <taxon>Pseudomonadota</taxon>
        <taxon>Alphaproteobacteria</taxon>
        <taxon>Hyphomicrobiales</taxon>
        <taxon>Stappiaceae</taxon>
        <taxon>Roseibium</taxon>
    </lineage>
</organism>
<dbReference type="AlphaFoldDB" id="A0A1M7FH45"/>
<name>A0A1M7FH45_9HYPH</name>
<dbReference type="Proteomes" id="UP000186002">
    <property type="component" value="Unassembled WGS sequence"/>
</dbReference>
<gene>
    <name evidence="2" type="ORF">SAMN05444272_1602</name>
</gene>
<proteinExistence type="predicted"/>
<sequence>MRWRPRSGSRNRSSRRKHLGGRLGQGTWDHVGDHIWGRTGNRTWHHPVRHSSRGWQRRASTGNTRQHRCPLGLDRTKRRSWNWLSPPCRTGQSTALNLKRRRASCRSVRHSGRRNVSSCRGLDHTCLACGRRLSQYWSSLTGQHRRRPGYRWRRGRTRLDQGGSCRVGTGWHG</sequence>
<feature type="compositionally biased region" description="Basic residues" evidence="1">
    <location>
        <begin position="46"/>
        <end position="56"/>
    </location>
</feature>
<evidence type="ECO:0000256" key="1">
    <source>
        <dbReference type="SAM" id="MobiDB-lite"/>
    </source>
</evidence>
<protein>
    <submittedName>
        <fullName evidence="2">Uncharacterized protein</fullName>
    </submittedName>
</protein>
<accession>A0A1M7FH45</accession>
<evidence type="ECO:0000313" key="3">
    <source>
        <dbReference type="Proteomes" id="UP000186002"/>
    </source>
</evidence>
<keyword evidence="3" id="KW-1185">Reference proteome</keyword>
<feature type="region of interest" description="Disordered" evidence="1">
    <location>
        <begin position="46"/>
        <end position="67"/>
    </location>
</feature>
<feature type="compositionally biased region" description="Basic residues" evidence="1">
    <location>
        <begin position="1"/>
        <end position="20"/>
    </location>
</feature>
<reference evidence="2 3" key="1">
    <citation type="submission" date="2016-11" db="EMBL/GenBank/DDBJ databases">
        <authorList>
            <person name="Jaros S."/>
            <person name="Januszkiewicz K."/>
            <person name="Wedrychowicz H."/>
        </authorList>
    </citation>
    <scope>NUCLEOTIDE SEQUENCE [LARGE SCALE GENOMIC DNA]</scope>
    <source>
        <strain evidence="2 3">DSM 22153</strain>
    </source>
</reference>
<dbReference type="EMBL" id="FRBW01000002">
    <property type="protein sequence ID" value="SHM02957.1"/>
    <property type="molecule type" value="Genomic_DNA"/>
</dbReference>
<evidence type="ECO:0000313" key="2">
    <source>
        <dbReference type="EMBL" id="SHM02957.1"/>
    </source>
</evidence>